<proteinExistence type="predicted"/>
<accession>A0A3B1CXU2</accession>
<dbReference type="EMBL" id="UOGG01000241">
    <property type="protein sequence ID" value="VAX33272.1"/>
    <property type="molecule type" value="Genomic_DNA"/>
</dbReference>
<dbReference type="AlphaFoldDB" id="A0A3B1CXU2"/>
<gene>
    <name evidence="1" type="ORF">MNBD_NITROSPINAE05-77</name>
</gene>
<name>A0A3B1CXU2_9ZZZZ</name>
<organism evidence="1">
    <name type="scientific">hydrothermal vent metagenome</name>
    <dbReference type="NCBI Taxonomy" id="652676"/>
    <lineage>
        <taxon>unclassified sequences</taxon>
        <taxon>metagenomes</taxon>
        <taxon>ecological metagenomes</taxon>
    </lineage>
</organism>
<protein>
    <submittedName>
        <fullName evidence="1">Uncharacterized protein</fullName>
    </submittedName>
</protein>
<sequence length="33" mass="3589">MYGYESPHPSLSPCGLLAREEKVFPPLLVGGED</sequence>
<evidence type="ECO:0000313" key="1">
    <source>
        <dbReference type="EMBL" id="VAX33272.1"/>
    </source>
</evidence>
<reference evidence="1" key="1">
    <citation type="submission" date="2018-06" db="EMBL/GenBank/DDBJ databases">
        <authorList>
            <person name="Zhirakovskaya E."/>
        </authorList>
    </citation>
    <scope>NUCLEOTIDE SEQUENCE</scope>
</reference>